<dbReference type="PANTHER" id="PTHR24567">
    <property type="entry name" value="CRP FAMILY TRANSCRIPTIONAL REGULATORY PROTEIN"/>
    <property type="match status" value="1"/>
</dbReference>
<dbReference type="PANTHER" id="PTHR24567:SF26">
    <property type="entry name" value="REGULATORY PROTEIN YEIL"/>
    <property type="match status" value="1"/>
</dbReference>
<dbReference type="SUPFAM" id="SSF46785">
    <property type="entry name" value="Winged helix' DNA-binding domain"/>
    <property type="match status" value="1"/>
</dbReference>
<reference evidence="6 7" key="1">
    <citation type="submission" date="2018-01" db="EMBL/GenBank/DDBJ databases">
        <title>The draft genome of an aniline degradation strain ANB-1.</title>
        <authorList>
            <person name="Zhang L."/>
            <person name="Jiang J."/>
        </authorList>
    </citation>
    <scope>NUCLEOTIDE SEQUENCE [LARGE SCALE GENOMIC DNA]</scope>
    <source>
        <strain evidence="6 7">ANB-1</strain>
    </source>
</reference>
<gene>
    <name evidence="6" type="ORF">C1I89_12010</name>
</gene>
<dbReference type="Proteomes" id="UP000235994">
    <property type="component" value="Unassembled WGS sequence"/>
</dbReference>
<dbReference type="InterPro" id="IPR036390">
    <property type="entry name" value="WH_DNA-bd_sf"/>
</dbReference>
<comment type="caution">
    <text evidence="6">The sequence shown here is derived from an EMBL/GenBank/DDBJ whole genome shotgun (WGS) entry which is preliminary data.</text>
</comment>
<evidence type="ECO:0000256" key="1">
    <source>
        <dbReference type="ARBA" id="ARBA00023015"/>
    </source>
</evidence>
<dbReference type="SMART" id="SM00100">
    <property type="entry name" value="cNMP"/>
    <property type="match status" value="1"/>
</dbReference>
<dbReference type="CDD" id="cd00038">
    <property type="entry name" value="CAP_ED"/>
    <property type="match status" value="1"/>
</dbReference>
<evidence type="ECO:0000313" key="6">
    <source>
        <dbReference type="EMBL" id="PND33217.1"/>
    </source>
</evidence>
<dbReference type="GO" id="GO:0005829">
    <property type="term" value="C:cytosol"/>
    <property type="evidence" value="ECO:0007669"/>
    <property type="project" value="TreeGrafter"/>
</dbReference>
<evidence type="ECO:0000259" key="4">
    <source>
        <dbReference type="PROSITE" id="PS50042"/>
    </source>
</evidence>
<name>A0A2N8KID4_9BURK</name>
<dbReference type="Pfam" id="PF13545">
    <property type="entry name" value="HTH_Crp_2"/>
    <property type="match status" value="1"/>
</dbReference>
<evidence type="ECO:0000259" key="5">
    <source>
        <dbReference type="PROSITE" id="PS51063"/>
    </source>
</evidence>
<evidence type="ECO:0000256" key="3">
    <source>
        <dbReference type="ARBA" id="ARBA00023163"/>
    </source>
</evidence>
<dbReference type="Gene3D" id="1.10.10.10">
    <property type="entry name" value="Winged helix-like DNA-binding domain superfamily/Winged helix DNA-binding domain"/>
    <property type="match status" value="1"/>
</dbReference>
<proteinExistence type="predicted"/>
<dbReference type="SMART" id="SM00419">
    <property type="entry name" value="HTH_CRP"/>
    <property type="match status" value="1"/>
</dbReference>
<keyword evidence="1" id="KW-0805">Transcription regulation</keyword>
<sequence>MHSSFLNKALLSFPAFKQANRSTLEALASSARRMVLSPKQHLFHMGEAAEHFFWIERGGLIMYLPSYNGDEKVVQTLEGGCLVAATVMFSDNRDYPLSAQASARTVLYRLDREPLLDMARHSPAFAYTLLQIVSSHVVHAINRIDLLTITNATQRLVTYLLDLYREHGSAWITLPASHAVLARQLNMTPENLSRTLGAFRRAGLIGGRNRELVLLDVDAMCRHARLPPPGPKFASRHSVAAQDSALFRCCSLH</sequence>
<dbReference type="PROSITE" id="PS50042">
    <property type="entry name" value="CNMP_BINDING_3"/>
    <property type="match status" value="1"/>
</dbReference>
<dbReference type="Pfam" id="PF00027">
    <property type="entry name" value="cNMP_binding"/>
    <property type="match status" value="1"/>
</dbReference>
<dbReference type="InterPro" id="IPR000595">
    <property type="entry name" value="cNMP-bd_dom"/>
</dbReference>
<feature type="domain" description="HTH crp-type" evidence="5">
    <location>
        <begin position="150"/>
        <end position="218"/>
    </location>
</feature>
<dbReference type="RefSeq" id="WP_102773000.1">
    <property type="nucleotide sequence ID" value="NZ_POQS01000003.1"/>
</dbReference>
<dbReference type="InterPro" id="IPR018490">
    <property type="entry name" value="cNMP-bd_dom_sf"/>
</dbReference>
<keyword evidence="2" id="KW-0238">DNA-binding</keyword>
<accession>A0A2N8KID4</accession>
<dbReference type="AlphaFoldDB" id="A0A2N8KID4"/>
<dbReference type="PROSITE" id="PS51063">
    <property type="entry name" value="HTH_CRP_2"/>
    <property type="match status" value="1"/>
</dbReference>
<evidence type="ECO:0000313" key="7">
    <source>
        <dbReference type="Proteomes" id="UP000235994"/>
    </source>
</evidence>
<dbReference type="GO" id="GO:0003700">
    <property type="term" value="F:DNA-binding transcription factor activity"/>
    <property type="evidence" value="ECO:0007669"/>
    <property type="project" value="TreeGrafter"/>
</dbReference>
<dbReference type="InterPro" id="IPR050397">
    <property type="entry name" value="Env_Response_Regulators"/>
</dbReference>
<dbReference type="InterPro" id="IPR036388">
    <property type="entry name" value="WH-like_DNA-bd_sf"/>
</dbReference>
<dbReference type="InterPro" id="IPR012318">
    <property type="entry name" value="HTH_CRP"/>
</dbReference>
<protein>
    <submittedName>
        <fullName evidence="6">Crp/Fnr family transcriptional regulator</fullName>
    </submittedName>
</protein>
<organism evidence="6 7">
    <name type="scientific">Achromobacter pulmonis</name>
    <dbReference type="NCBI Taxonomy" id="1389932"/>
    <lineage>
        <taxon>Bacteria</taxon>
        <taxon>Pseudomonadati</taxon>
        <taxon>Pseudomonadota</taxon>
        <taxon>Betaproteobacteria</taxon>
        <taxon>Burkholderiales</taxon>
        <taxon>Alcaligenaceae</taxon>
        <taxon>Achromobacter</taxon>
    </lineage>
</organism>
<evidence type="ECO:0000256" key="2">
    <source>
        <dbReference type="ARBA" id="ARBA00023125"/>
    </source>
</evidence>
<keyword evidence="3" id="KW-0804">Transcription</keyword>
<dbReference type="GO" id="GO:0003677">
    <property type="term" value="F:DNA binding"/>
    <property type="evidence" value="ECO:0007669"/>
    <property type="project" value="UniProtKB-KW"/>
</dbReference>
<dbReference type="SUPFAM" id="SSF51206">
    <property type="entry name" value="cAMP-binding domain-like"/>
    <property type="match status" value="1"/>
</dbReference>
<dbReference type="Gene3D" id="2.60.120.10">
    <property type="entry name" value="Jelly Rolls"/>
    <property type="match status" value="1"/>
</dbReference>
<dbReference type="EMBL" id="POQS01000003">
    <property type="protein sequence ID" value="PND33217.1"/>
    <property type="molecule type" value="Genomic_DNA"/>
</dbReference>
<dbReference type="InterPro" id="IPR014710">
    <property type="entry name" value="RmlC-like_jellyroll"/>
</dbReference>
<keyword evidence="7" id="KW-1185">Reference proteome</keyword>
<feature type="domain" description="Cyclic nucleotide-binding" evidence="4">
    <location>
        <begin position="15"/>
        <end position="113"/>
    </location>
</feature>